<feature type="compositionally biased region" description="Polar residues" evidence="3">
    <location>
        <begin position="197"/>
        <end position="208"/>
    </location>
</feature>
<reference evidence="4 5" key="1">
    <citation type="journal article" date="2021" name="Comput. Struct. Biotechnol. J.">
        <title>De novo genome assembly of the potent medicinal plant Rehmannia glutinosa using nanopore technology.</title>
        <authorList>
            <person name="Ma L."/>
            <person name="Dong C."/>
            <person name="Song C."/>
            <person name="Wang X."/>
            <person name="Zheng X."/>
            <person name="Niu Y."/>
            <person name="Chen S."/>
            <person name="Feng W."/>
        </authorList>
    </citation>
    <scope>NUCLEOTIDE SEQUENCE [LARGE SCALE GENOMIC DNA]</scope>
    <source>
        <strain evidence="4">DH-2019</strain>
    </source>
</reference>
<protein>
    <recommendedName>
        <fullName evidence="6">Protein ABIL2-like</fullName>
    </recommendedName>
</protein>
<evidence type="ECO:0008006" key="6">
    <source>
        <dbReference type="Google" id="ProtNLM"/>
    </source>
</evidence>
<proteinExistence type="inferred from homology"/>
<keyword evidence="5" id="KW-1185">Reference proteome</keyword>
<dbReference type="PANTHER" id="PTHR10460:SF34">
    <property type="entry name" value="PROTEIN ABIL2-LIKE"/>
    <property type="match status" value="1"/>
</dbReference>
<dbReference type="Gene3D" id="6.10.140.1620">
    <property type="match status" value="1"/>
</dbReference>
<organism evidence="4 5">
    <name type="scientific">Rehmannia glutinosa</name>
    <name type="common">Chinese foxglove</name>
    <dbReference type="NCBI Taxonomy" id="99300"/>
    <lineage>
        <taxon>Eukaryota</taxon>
        <taxon>Viridiplantae</taxon>
        <taxon>Streptophyta</taxon>
        <taxon>Embryophyta</taxon>
        <taxon>Tracheophyta</taxon>
        <taxon>Spermatophyta</taxon>
        <taxon>Magnoliopsida</taxon>
        <taxon>eudicotyledons</taxon>
        <taxon>Gunneridae</taxon>
        <taxon>Pentapetalae</taxon>
        <taxon>asterids</taxon>
        <taxon>lamiids</taxon>
        <taxon>Lamiales</taxon>
        <taxon>Orobanchaceae</taxon>
        <taxon>Rehmannieae</taxon>
        <taxon>Rehmannia</taxon>
    </lineage>
</organism>
<evidence type="ECO:0000256" key="1">
    <source>
        <dbReference type="ARBA" id="ARBA00010020"/>
    </source>
</evidence>
<dbReference type="PANTHER" id="PTHR10460">
    <property type="entry name" value="ABL INTERACTOR FAMILY MEMBER"/>
    <property type="match status" value="1"/>
</dbReference>
<feature type="compositionally biased region" description="Low complexity" evidence="3">
    <location>
        <begin position="239"/>
        <end position="250"/>
    </location>
</feature>
<evidence type="ECO:0000313" key="5">
    <source>
        <dbReference type="Proteomes" id="UP001318860"/>
    </source>
</evidence>
<comment type="similarity">
    <text evidence="1">Belongs to the ABI family.</text>
</comment>
<name>A0ABR0XSZ5_REHGL</name>
<evidence type="ECO:0000313" key="4">
    <source>
        <dbReference type="EMBL" id="KAK6162203.1"/>
    </source>
</evidence>
<evidence type="ECO:0000256" key="3">
    <source>
        <dbReference type="SAM" id="MobiDB-lite"/>
    </source>
</evidence>
<evidence type="ECO:0000256" key="2">
    <source>
        <dbReference type="ARBA" id="ARBA00025223"/>
    </source>
</evidence>
<feature type="region of interest" description="Disordered" evidence="3">
    <location>
        <begin position="233"/>
        <end position="257"/>
    </location>
</feature>
<comment type="caution">
    <text evidence="4">The sequence shown here is derived from an EMBL/GenBank/DDBJ whole genome shotgun (WGS) entry which is preliminary data.</text>
</comment>
<dbReference type="InterPro" id="IPR028457">
    <property type="entry name" value="ABI"/>
</dbReference>
<accession>A0ABR0XSZ5</accession>
<gene>
    <name evidence="4" type="ORF">DH2020_002044</name>
</gene>
<dbReference type="EMBL" id="JABTTQ020000002">
    <property type="protein sequence ID" value="KAK6162203.1"/>
    <property type="molecule type" value="Genomic_DNA"/>
</dbReference>
<dbReference type="Proteomes" id="UP001318860">
    <property type="component" value="Unassembled WGS sequence"/>
</dbReference>
<feature type="region of interest" description="Disordered" evidence="3">
    <location>
        <begin position="181"/>
        <end position="210"/>
    </location>
</feature>
<sequence>MWSDKEESYSVNASQKASNYDEIFMHNHSLQFAESLKDLKNLRKQLYSAAERFESSYDKNDHKQFVVQSSKDYVAKALVSTVDHLGSVADKLNKFLDEKAIEFSATTIIFSCIEQRLSTFQRFMDLRGMSQQLLMMEATGHRKHYIVPGNYVHSSSLSATIYFEITYATFSKAFQAARKKPDPSLLRKQQSKKMPSREQSPNPLSFSFTRVVPNKEAGRRSISPFRFPLNRLESDSKRSVSPSPSLSKSRCPSEPRRAILACRRQEMTNKEREIESYTSRSKQLFKAMISVHRSRKETVNK</sequence>
<comment type="function">
    <text evidence="2">Involved in regulation of actin and microtubule organization. Part of a WAVE complex that activates the Arp2/3 complex.</text>
</comment>